<dbReference type="GO" id="GO:0022857">
    <property type="term" value="F:transmembrane transporter activity"/>
    <property type="evidence" value="ECO:0007669"/>
    <property type="project" value="InterPro"/>
</dbReference>
<keyword evidence="3" id="KW-1003">Cell membrane</keyword>
<feature type="transmembrane region" description="Helical" evidence="7">
    <location>
        <begin position="85"/>
        <end position="106"/>
    </location>
</feature>
<proteinExistence type="predicted"/>
<organism evidence="8 9">
    <name type="scientific">Haliscomenobacter hydrossis (strain ATCC 27775 / DSM 1100 / LMG 10767 / O)</name>
    <dbReference type="NCBI Taxonomy" id="760192"/>
    <lineage>
        <taxon>Bacteria</taxon>
        <taxon>Pseudomonadati</taxon>
        <taxon>Bacteroidota</taxon>
        <taxon>Saprospiria</taxon>
        <taxon>Saprospirales</taxon>
        <taxon>Haliscomenobacteraceae</taxon>
        <taxon>Haliscomenobacter</taxon>
    </lineage>
</organism>
<dbReference type="PANTHER" id="PTHR30047">
    <property type="entry name" value="HIGH-AFFINITY CHOLINE TRANSPORT PROTEIN-RELATED"/>
    <property type="match status" value="1"/>
</dbReference>
<dbReference type="InterPro" id="IPR000060">
    <property type="entry name" value="BCCT_transptr"/>
</dbReference>
<dbReference type="HOGENOM" id="CLU_010118_6_3_10"/>
<evidence type="ECO:0000313" key="9">
    <source>
        <dbReference type="Proteomes" id="UP000008461"/>
    </source>
</evidence>
<feature type="transmembrane region" description="Helical" evidence="7">
    <location>
        <begin position="346"/>
        <end position="367"/>
    </location>
</feature>
<feature type="transmembrane region" description="Helical" evidence="7">
    <location>
        <begin position="7"/>
        <end position="25"/>
    </location>
</feature>
<feature type="transmembrane region" description="Helical" evidence="7">
    <location>
        <begin position="401"/>
        <end position="421"/>
    </location>
</feature>
<dbReference type="GO" id="GO:0005886">
    <property type="term" value="C:plasma membrane"/>
    <property type="evidence" value="ECO:0007669"/>
    <property type="project" value="UniProtKB-SubCell"/>
</dbReference>
<dbReference type="KEGG" id="hhy:Halhy_0016"/>
<evidence type="ECO:0000313" key="8">
    <source>
        <dbReference type="EMBL" id="AEE47930.1"/>
    </source>
</evidence>
<feature type="transmembrane region" description="Helical" evidence="7">
    <location>
        <begin position="260"/>
        <end position="279"/>
    </location>
</feature>
<name>F4KRE0_HALH1</name>
<sequence length="503" mass="54987">MPKIKLPVFLPPAILLVVSMLYSLYDPADFLVQVKAANDWILYHFGWLFSGGTLVFLLLCVWIYFSPLAKVRIGGKNAQPILTRWQWFSITLCTTIAIGILFWATAEPLYHLHTPPGGIGVKANSPESARFAMSTMFLHWTFTPYSIYTVAGLMFAIAYYNLKQPFSLGSMLFPLIGERKPGAWSHAIDAICLYSLVAGMAASLGAGILTVAGGMERFFGLKDSPMLLLLIALVIVASFIISAITGLFNGIRILSNINTYAFFVLALFVLVFGPTRYLFQYGIEGMGDYASTFFPRSLSLQVDKSWADSWTVFYWANWLAWTPVTALFLGRVAIGYTVRDFIHYNLILPSLFSVVWMVIFSGSAIHMDFVAHTANLYGTLQSQGPESVIYGVLDQLPLAELTGLSFLATAFLSYVAGADANTSAMSSLSSSGISPESPEAPVWIKIVWGSLVGLIAWVMVANAGIEGIKMASTLGGFPALFLVLAVALGLVKILLKPGRYVLE</sequence>
<dbReference type="Pfam" id="PF02028">
    <property type="entry name" value="BCCT"/>
    <property type="match status" value="1"/>
</dbReference>
<dbReference type="eggNOG" id="COG1292">
    <property type="taxonomic scope" value="Bacteria"/>
</dbReference>
<dbReference type="AlphaFoldDB" id="F4KRE0"/>
<comment type="subcellular location">
    <subcellularLocation>
        <location evidence="1">Cell membrane</location>
        <topology evidence="1">Multi-pass membrane protein</topology>
    </subcellularLocation>
</comment>
<dbReference type="EMBL" id="CP002691">
    <property type="protein sequence ID" value="AEE47930.1"/>
    <property type="molecule type" value="Genomic_DNA"/>
</dbReference>
<gene>
    <name evidence="8" type="ordered locus">Halhy_0016</name>
</gene>
<evidence type="ECO:0000256" key="7">
    <source>
        <dbReference type="SAM" id="Phobius"/>
    </source>
</evidence>
<reference key="2">
    <citation type="submission" date="2011-04" db="EMBL/GenBank/DDBJ databases">
        <title>Complete sequence of chromosome of Haliscomenobacter hydrossis DSM 1100.</title>
        <authorList>
            <consortium name="US DOE Joint Genome Institute (JGI-PGF)"/>
            <person name="Lucas S."/>
            <person name="Han J."/>
            <person name="Lapidus A."/>
            <person name="Bruce D."/>
            <person name="Goodwin L."/>
            <person name="Pitluck S."/>
            <person name="Peters L."/>
            <person name="Kyrpides N."/>
            <person name="Mavromatis K."/>
            <person name="Ivanova N."/>
            <person name="Ovchinnikova G."/>
            <person name="Pagani I."/>
            <person name="Daligault H."/>
            <person name="Detter J.C."/>
            <person name="Han C."/>
            <person name="Land M."/>
            <person name="Hauser L."/>
            <person name="Markowitz V."/>
            <person name="Cheng J.-F."/>
            <person name="Hugenholtz P."/>
            <person name="Woyke T."/>
            <person name="Wu D."/>
            <person name="Verbarg S."/>
            <person name="Frueling A."/>
            <person name="Brambilla E."/>
            <person name="Klenk H.-P."/>
            <person name="Eisen J.A."/>
        </authorList>
    </citation>
    <scope>NUCLEOTIDE SEQUENCE</scope>
    <source>
        <strain>DSM 1100</strain>
    </source>
</reference>
<evidence type="ECO:0000256" key="2">
    <source>
        <dbReference type="ARBA" id="ARBA00022448"/>
    </source>
</evidence>
<feature type="transmembrane region" description="Helical" evidence="7">
    <location>
        <begin position="145"/>
        <end position="162"/>
    </location>
</feature>
<evidence type="ECO:0000256" key="1">
    <source>
        <dbReference type="ARBA" id="ARBA00004651"/>
    </source>
</evidence>
<keyword evidence="9" id="KW-1185">Reference proteome</keyword>
<accession>F4KRE0</accession>
<feature type="transmembrane region" description="Helical" evidence="7">
    <location>
        <begin position="442"/>
        <end position="465"/>
    </location>
</feature>
<feature type="transmembrane region" description="Helical" evidence="7">
    <location>
        <begin position="312"/>
        <end position="334"/>
    </location>
</feature>
<dbReference type="OrthoDB" id="9775735at2"/>
<reference evidence="8 9" key="1">
    <citation type="journal article" date="2011" name="Stand. Genomic Sci.">
        <title>Complete genome sequence of Haliscomenobacter hydrossis type strain (O).</title>
        <authorList>
            <consortium name="US DOE Joint Genome Institute (JGI-PGF)"/>
            <person name="Daligault H."/>
            <person name="Lapidus A."/>
            <person name="Zeytun A."/>
            <person name="Nolan M."/>
            <person name="Lucas S."/>
            <person name="Del Rio T.G."/>
            <person name="Tice H."/>
            <person name="Cheng J.F."/>
            <person name="Tapia R."/>
            <person name="Han C."/>
            <person name="Goodwin L."/>
            <person name="Pitluck S."/>
            <person name="Liolios K."/>
            <person name="Pagani I."/>
            <person name="Ivanova N."/>
            <person name="Huntemann M."/>
            <person name="Mavromatis K."/>
            <person name="Mikhailova N."/>
            <person name="Pati A."/>
            <person name="Chen A."/>
            <person name="Palaniappan K."/>
            <person name="Land M."/>
            <person name="Hauser L."/>
            <person name="Brambilla E.M."/>
            <person name="Rohde M."/>
            <person name="Verbarg S."/>
            <person name="Goker M."/>
            <person name="Bristow J."/>
            <person name="Eisen J.A."/>
            <person name="Markowitz V."/>
            <person name="Hugenholtz P."/>
            <person name="Kyrpides N.C."/>
            <person name="Klenk H.P."/>
            <person name="Woyke T."/>
        </authorList>
    </citation>
    <scope>NUCLEOTIDE SEQUENCE [LARGE SCALE GENOMIC DNA]</scope>
    <source>
        <strain evidence="9">ATCC 27775 / DSM 1100 / LMG 10767 / O</strain>
    </source>
</reference>
<feature type="transmembrane region" description="Helical" evidence="7">
    <location>
        <begin position="45"/>
        <end position="65"/>
    </location>
</feature>
<protein>
    <submittedName>
        <fullName evidence="8">BCCT transporter</fullName>
    </submittedName>
</protein>
<evidence type="ECO:0000256" key="4">
    <source>
        <dbReference type="ARBA" id="ARBA00022692"/>
    </source>
</evidence>
<dbReference type="PANTHER" id="PTHR30047:SF11">
    <property type="entry name" value="L-CARNITINE_GAMMA-BUTYROBETAINE ANTIPORTER"/>
    <property type="match status" value="1"/>
</dbReference>
<dbReference type="RefSeq" id="WP_013762494.1">
    <property type="nucleotide sequence ID" value="NC_015510.1"/>
</dbReference>
<evidence type="ECO:0000256" key="5">
    <source>
        <dbReference type="ARBA" id="ARBA00022989"/>
    </source>
</evidence>
<dbReference type="STRING" id="760192.Halhy_0016"/>
<feature type="transmembrane region" description="Helical" evidence="7">
    <location>
        <begin position="477"/>
        <end position="495"/>
    </location>
</feature>
<keyword evidence="6 7" id="KW-0472">Membrane</keyword>
<feature type="transmembrane region" description="Helical" evidence="7">
    <location>
        <begin position="183"/>
        <end position="206"/>
    </location>
</feature>
<evidence type="ECO:0000256" key="6">
    <source>
        <dbReference type="ARBA" id="ARBA00023136"/>
    </source>
</evidence>
<dbReference type="Proteomes" id="UP000008461">
    <property type="component" value="Chromosome"/>
</dbReference>
<keyword evidence="2" id="KW-0813">Transport</keyword>
<feature type="transmembrane region" description="Helical" evidence="7">
    <location>
        <begin position="226"/>
        <end position="248"/>
    </location>
</feature>
<keyword evidence="4 7" id="KW-0812">Transmembrane</keyword>
<keyword evidence="5 7" id="KW-1133">Transmembrane helix</keyword>
<evidence type="ECO:0000256" key="3">
    <source>
        <dbReference type="ARBA" id="ARBA00022475"/>
    </source>
</evidence>